<proteinExistence type="inferred from homology"/>
<evidence type="ECO:0000256" key="3">
    <source>
        <dbReference type="ARBA" id="ARBA00023125"/>
    </source>
</evidence>
<evidence type="ECO:0000313" key="9">
    <source>
        <dbReference type="Proteomes" id="UP000306585"/>
    </source>
</evidence>
<feature type="region of interest" description="Domain I" evidence="6">
    <location>
        <begin position="1"/>
        <end position="64"/>
    </location>
</feature>
<dbReference type="InterPro" id="IPR010994">
    <property type="entry name" value="RuvA_2-like"/>
</dbReference>
<dbReference type="InterPro" id="IPR000085">
    <property type="entry name" value="RuvA"/>
</dbReference>
<evidence type="ECO:0000259" key="7">
    <source>
        <dbReference type="SMART" id="SM00278"/>
    </source>
</evidence>
<dbReference type="GO" id="GO:0005524">
    <property type="term" value="F:ATP binding"/>
    <property type="evidence" value="ECO:0007669"/>
    <property type="project" value="InterPro"/>
</dbReference>
<dbReference type="GO" id="GO:0006310">
    <property type="term" value="P:DNA recombination"/>
    <property type="evidence" value="ECO:0007669"/>
    <property type="project" value="UniProtKB-UniRule"/>
</dbReference>
<dbReference type="EMBL" id="VBRY01000005">
    <property type="protein sequence ID" value="TLS67578.1"/>
    <property type="molecule type" value="Genomic_DNA"/>
</dbReference>
<dbReference type="SMART" id="SM00278">
    <property type="entry name" value="HhH1"/>
    <property type="match status" value="2"/>
</dbReference>
<dbReference type="GO" id="GO:0009379">
    <property type="term" value="C:Holliday junction helicase complex"/>
    <property type="evidence" value="ECO:0007669"/>
    <property type="project" value="InterPro"/>
</dbReference>
<name>A0A5R9GPQ1_9PROT</name>
<keyword evidence="1 6" id="KW-0963">Cytoplasm</keyword>
<evidence type="ECO:0000313" key="8">
    <source>
        <dbReference type="EMBL" id="TLS67578.1"/>
    </source>
</evidence>
<dbReference type="InterPro" id="IPR011114">
    <property type="entry name" value="RuvA_C"/>
</dbReference>
<dbReference type="CDD" id="cd14332">
    <property type="entry name" value="UBA_RuvA_C"/>
    <property type="match status" value="1"/>
</dbReference>
<evidence type="ECO:0000256" key="4">
    <source>
        <dbReference type="ARBA" id="ARBA00023172"/>
    </source>
</evidence>
<keyword evidence="3 6" id="KW-0238">DNA-binding</keyword>
<dbReference type="GO" id="GO:0009378">
    <property type="term" value="F:four-way junction helicase activity"/>
    <property type="evidence" value="ECO:0007669"/>
    <property type="project" value="InterPro"/>
</dbReference>
<comment type="similarity">
    <text evidence="6">Belongs to the RuvA family.</text>
</comment>
<dbReference type="InterPro" id="IPR013849">
    <property type="entry name" value="DNA_helicase_Holl-junc_RuvA_I"/>
</dbReference>
<accession>A0A5R9GPQ1</accession>
<dbReference type="AlphaFoldDB" id="A0A5R9GPQ1"/>
<dbReference type="Pfam" id="PF14520">
    <property type="entry name" value="HHH_5"/>
    <property type="match status" value="1"/>
</dbReference>
<evidence type="ECO:0000256" key="5">
    <source>
        <dbReference type="ARBA" id="ARBA00023204"/>
    </source>
</evidence>
<dbReference type="InterPro" id="IPR036267">
    <property type="entry name" value="RuvA_C_sf"/>
</dbReference>
<comment type="subunit">
    <text evidence="6">Homotetramer. Forms an RuvA(8)-RuvB(12)-Holliday junction (HJ) complex. HJ DNA is sandwiched between 2 RuvA tetramers; dsDNA enters through RuvA and exits via RuvB. An RuvB hexamer assembles on each DNA strand where it exits the tetramer. Each RuvB hexamer is contacted by two RuvA subunits (via domain III) on 2 adjacent RuvB subunits; this complex drives branch migration. In the full resolvosome a probable DNA-RuvA(4)-RuvB(12)-RuvC(2) complex forms which resolves the HJ.</text>
</comment>
<dbReference type="RefSeq" id="WP_138239011.1">
    <property type="nucleotide sequence ID" value="NZ_VBRY01000005.1"/>
</dbReference>
<protein>
    <recommendedName>
        <fullName evidence="6">Holliday junction branch migration complex subunit RuvA</fullName>
    </recommendedName>
</protein>
<dbReference type="SUPFAM" id="SSF46929">
    <property type="entry name" value="DNA helicase RuvA subunit, C-terminal domain"/>
    <property type="match status" value="1"/>
</dbReference>
<dbReference type="Gene3D" id="1.10.150.20">
    <property type="entry name" value="5' to 3' exonuclease, C-terminal subdomain"/>
    <property type="match status" value="1"/>
</dbReference>
<organism evidence="8 9">
    <name type="scientific">Mariprofundus erugo</name>
    <dbReference type="NCBI Taxonomy" id="2528639"/>
    <lineage>
        <taxon>Bacteria</taxon>
        <taxon>Pseudomonadati</taxon>
        <taxon>Pseudomonadota</taxon>
        <taxon>Candidatius Mariprofundia</taxon>
        <taxon>Mariprofundales</taxon>
        <taxon>Mariprofundaceae</taxon>
        <taxon>Mariprofundus</taxon>
    </lineage>
</organism>
<dbReference type="GO" id="GO:0016787">
    <property type="term" value="F:hydrolase activity"/>
    <property type="evidence" value="ECO:0007669"/>
    <property type="project" value="UniProtKB-KW"/>
</dbReference>
<evidence type="ECO:0000256" key="2">
    <source>
        <dbReference type="ARBA" id="ARBA00022763"/>
    </source>
</evidence>
<feature type="region of interest" description="Domain III" evidence="6">
    <location>
        <begin position="142"/>
        <end position="187"/>
    </location>
</feature>
<dbReference type="GO" id="GO:0048476">
    <property type="term" value="C:Holliday junction resolvase complex"/>
    <property type="evidence" value="ECO:0007669"/>
    <property type="project" value="UniProtKB-UniRule"/>
</dbReference>
<evidence type="ECO:0000256" key="1">
    <source>
        <dbReference type="ARBA" id="ARBA00022490"/>
    </source>
</evidence>
<dbReference type="HAMAP" id="MF_00031">
    <property type="entry name" value="DNA_HJ_migration_RuvA"/>
    <property type="match status" value="1"/>
</dbReference>
<dbReference type="Gene3D" id="2.40.50.140">
    <property type="entry name" value="Nucleic acid-binding proteins"/>
    <property type="match status" value="1"/>
</dbReference>
<dbReference type="SUPFAM" id="SSF47781">
    <property type="entry name" value="RuvA domain 2-like"/>
    <property type="match status" value="1"/>
</dbReference>
<dbReference type="Proteomes" id="UP000306585">
    <property type="component" value="Unassembled WGS sequence"/>
</dbReference>
<dbReference type="GO" id="GO:0000400">
    <property type="term" value="F:four-way junction DNA binding"/>
    <property type="evidence" value="ECO:0007669"/>
    <property type="project" value="UniProtKB-UniRule"/>
</dbReference>
<keyword evidence="2 6" id="KW-0227">DNA damage</keyword>
<comment type="caution">
    <text evidence="8">The sequence shown here is derived from an EMBL/GenBank/DDBJ whole genome shotgun (WGS) entry which is preliminary data.</text>
</comment>
<dbReference type="GO" id="GO:0005737">
    <property type="term" value="C:cytoplasm"/>
    <property type="evidence" value="ECO:0007669"/>
    <property type="project" value="UniProtKB-SubCell"/>
</dbReference>
<dbReference type="InterPro" id="IPR003583">
    <property type="entry name" value="Hlx-hairpin-Hlx_DNA-bd_motif"/>
</dbReference>
<keyword evidence="4 6" id="KW-0233">DNA recombination</keyword>
<feature type="domain" description="Helix-hairpin-helix DNA-binding motif class 1" evidence="7">
    <location>
        <begin position="73"/>
        <end position="92"/>
    </location>
</feature>
<dbReference type="Pfam" id="PF07499">
    <property type="entry name" value="RuvA_C"/>
    <property type="match status" value="1"/>
</dbReference>
<dbReference type="GO" id="GO:0006281">
    <property type="term" value="P:DNA repair"/>
    <property type="evidence" value="ECO:0007669"/>
    <property type="project" value="UniProtKB-UniRule"/>
</dbReference>
<keyword evidence="9" id="KW-1185">Reference proteome</keyword>
<reference evidence="8 9" key="1">
    <citation type="journal article" date="2019" name="Appl. Environ. Microbiol.">
        <title>Environmental Evidence and Genomic Insight of Iron-oxidizing Bacteria Preference Towards More Corrosion Resistant Stainless Steel at Higher Salinities.</title>
        <authorList>
            <person name="Garrison C.E."/>
            <person name="Price K.A."/>
            <person name="Field E.K."/>
        </authorList>
    </citation>
    <scope>NUCLEOTIDE SEQUENCE [LARGE SCALE GENOMIC DNA]</scope>
    <source>
        <strain evidence="8 9">P3</strain>
    </source>
</reference>
<gene>
    <name evidence="6 8" type="primary">ruvA</name>
    <name evidence="8" type="ORF">FEF65_06590</name>
</gene>
<dbReference type="Gene3D" id="1.10.8.10">
    <property type="entry name" value="DNA helicase RuvA subunit, C-terminal domain"/>
    <property type="match status" value="1"/>
</dbReference>
<dbReference type="InterPro" id="IPR012340">
    <property type="entry name" value="NA-bd_OB-fold"/>
</dbReference>
<dbReference type="NCBIfam" id="TIGR00084">
    <property type="entry name" value="ruvA"/>
    <property type="match status" value="1"/>
</dbReference>
<comment type="domain">
    <text evidence="6">Has three domains with a flexible linker between the domains II and III and assumes an 'L' shape. Domain III is highly mobile and contacts RuvB.</text>
</comment>
<dbReference type="Pfam" id="PF01330">
    <property type="entry name" value="RuvA_N"/>
    <property type="match status" value="1"/>
</dbReference>
<comment type="caution">
    <text evidence="6">Lacks conserved residue(s) required for the propagation of feature annotation.</text>
</comment>
<feature type="domain" description="Helix-hairpin-helix DNA-binding motif class 1" evidence="7">
    <location>
        <begin position="108"/>
        <end position="127"/>
    </location>
</feature>
<comment type="subcellular location">
    <subcellularLocation>
        <location evidence="6">Cytoplasm</location>
    </subcellularLocation>
</comment>
<sequence>MIGWLSGTVKALDPAGFVLLDTGGVGYDVIVSLQTLCKLRPGEATELSIHTYVREDQITLFGFSNISERGIFRKLTTVSGIGARMALNLMSGMSCEDLIRAIEQADDLAIARTPGIGKKTAQRLILELQGKLGSAPATGGVTNNKAEEVHSALINLGYKAAQVDAALKRIEPADFETMFRAALKVIA</sequence>
<dbReference type="SUPFAM" id="SSF50249">
    <property type="entry name" value="Nucleic acid-binding proteins"/>
    <property type="match status" value="1"/>
</dbReference>
<evidence type="ECO:0000256" key="6">
    <source>
        <dbReference type="HAMAP-Rule" id="MF_00031"/>
    </source>
</evidence>
<comment type="function">
    <text evidence="6">The RuvA-RuvB-RuvC complex processes Holliday junction (HJ) DNA during genetic recombination and DNA repair, while the RuvA-RuvB complex plays an important role in the rescue of blocked DNA replication forks via replication fork reversal (RFR). RuvA specifically binds to HJ cruciform DNA, conferring on it an open structure. The RuvB hexamer acts as an ATP-dependent pump, pulling dsDNA into and through the RuvAB complex. HJ branch migration allows RuvC to scan DNA until it finds its consensus sequence, where it cleaves and resolves the cruciform DNA.</text>
</comment>
<keyword evidence="5 6" id="KW-0234">DNA repair</keyword>
<keyword evidence="8" id="KW-0378">Hydrolase</keyword>